<feature type="domain" description="Glycosyl transferase family 1" evidence="2">
    <location>
        <begin position="176"/>
        <end position="324"/>
    </location>
</feature>
<dbReference type="GO" id="GO:0016757">
    <property type="term" value="F:glycosyltransferase activity"/>
    <property type="evidence" value="ECO:0007669"/>
    <property type="project" value="UniProtKB-KW"/>
</dbReference>
<comment type="caution">
    <text evidence="3">The sequence shown here is derived from an EMBL/GenBank/DDBJ whole genome shotgun (WGS) entry which is preliminary data.</text>
</comment>
<evidence type="ECO:0000313" key="3">
    <source>
        <dbReference type="EMBL" id="MEK0085212.1"/>
    </source>
</evidence>
<dbReference type="InterPro" id="IPR001296">
    <property type="entry name" value="Glyco_trans_1"/>
</dbReference>
<keyword evidence="1 3" id="KW-0808">Transferase</keyword>
<dbReference type="EMBL" id="JBBLZC010000023">
    <property type="protein sequence ID" value="MEK0085212.1"/>
    <property type="molecule type" value="Genomic_DNA"/>
</dbReference>
<dbReference type="CDD" id="cd03801">
    <property type="entry name" value="GT4_PimA-like"/>
    <property type="match status" value="1"/>
</dbReference>
<reference evidence="3 4" key="1">
    <citation type="submission" date="2024-01" db="EMBL/GenBank/DDBJ databases">
        <title>Multi-omics insights into the function and evolution of sodium benzoate biodegradation pathways in Benzoatithermus flavus gen. nov., sp. nov. from hot spring.</title>
        <authorList>
            <person name="Hu C.-J."/>
            <person name="Li W.-J."/>
        </authorList>
    </citation>
    <scope>NUCLEOTIDE SEQUENCE [LARGE SCALE GENOMIC DNA]</scope>
    <source>
        <strain evidence="3 4">SYSU G07066</strain>
    </source>
</reference>
<evidence type="ECO:0000259" key="2">
    <source>
        <dbReference type="Pfam" id="PF00534"/>
    </source>
</evidence>
<sequence length="353" mass="36167">MTGRRRLVLAFPGALTTRTGGYVYDRRLAVALEARGWAVRRLSLPAGFPFPSGQELAASAAALAALPDGASVLVDGLAFGAMPEIAARESGRLDLVALVHHPLCLETGLAPAQAAALAASERRALAHARSVVVTSPRTATALEELFAVPPRRIRVALPGTDPAPAARGSGGPGCRMVCVATVTPRKGHVLLVEALAGLADLDWELLCAGSMRRDPATAQTLAAAVATHGLEGRVHLLGEIDEAAVGALYDRADLCVSASLHEGYGMALAEALARGLPIVAAAGGAVADTVPAEAGLLVPPGDVPALRAALRRFLDEPGLAARLRIGALAARTRLPRWSDTAAAVEAALLDGRA</sequence>
<evidence type="ECO:0000313" key="4">
    <source>
        <dbReference type="Proteomes" id="UP001375743"/>
    </source>
</evidence>
<accession>A0ABU8XVK8</accession>
<organism evidence="3 4">
    <name type="scientific">Benzoatithermus flavus</name>
    <dbReference type="NCBI Taxonomy" id="3108223"/>
    <lineage>
        <taxon>Bacteria</taxon>
        <taxon>Pseudomonadati</taxon>
        <taxon>Pseudomonadota</taxon>
        <taxon>Alphaproteobacteria</taxon>
        <taxon>Geminicoccales</taxon>
        <taxon>Geminicoccaceae</taxon>
        <taxon>Benzoatithermus</taxon>
    </lineage>
</organism>
<keyword evidence="4" id="KW-1185">Reference proteome</keyword>
<keyword evidence="3" id="KW-0328">Glycosyltransferase</keyword>
<dbReference type="EC" id="2.4.-.-" evidence="3"/>
<dbReference type="PANTHER" id="PTHR46401:SF2">
    <property type="entry name" value="GLYCOSYLTRANSFERASE WBBK-RELATED"/>
    <property type="match status" value="1"/>
</dbReference>
<proteinExistence type="predicted"/>
<dbReference type="SUPFAM" id="SSF53756">
    <property type="entry name" value="UDP-Glycosyltransferase/glycogen phosphorylase"/>
    <property type="match status" value="1"/>
</dbReference>
<protein>
    <submittedName>
        <fullName evidence="3">Glycosyltransferase family 4 protein</fullName>
        <ecNumber evidence="3">2.4.-.-</ecNumber>
    </submittedName>
</protein>
<dbReference type="PANTHER" id="PTHR46401">
    <property type="entry name" value="GLYCOSYLTRANSFERASE WBBK-RELATED"/>
    <property type="match status" value="1"/>
</dbReference>
<gene>
    <name evidence="3" type="ORF">U1T56_18830</name>
</gene>
<dbReference type="RefSeq" id="WP_418161061.1">
    <property type="nucleotide sequence ID" value="NZ_JBBLZC010000023.1"/>
</dbReference>
<name>A0ABU8XVK8_9PROT</name>
<dbReference type="Pfam" id="PF00534">
    <property type="entry name" value="Glycos_transf_1"/>
    <property type="match status" value="1"/>
</dbReference>
<dbReference type="Gene3D" id="3.40.50.2000">
    <property type="entry name" value="Glycogen Phosphorylase B"/>
    <property type="match status" value="2"/>
</dbReference>
<evidence type="ECO:0000256" key="1">
    <source>
        <dbReference type="ARBA" id="ARBA00022679"/>
    </source>
</evidence>
<dbReference type="Proteomes" id="UP001375743">
    <property type="component" value="Unassembled WGS sequence"/>
</dbReference>